<dbReference type="PANTHER" id="PTHR21683:SF3">
    <property type="entry name" value="CILIA AND FLAGELLA ASSOCIATED PROTEIN 100"/>
    <property type="match status" value="1"/>
</dbReference>
<evidence type="ECO:0000259" key="4">
    <source>
        <dbReference type="Pfam" id="PF13863"/>
    </source>
</evidence>
<dbReference type="AlphaFoldDB" id="A0A3B5LNK2"/>
<dbReference type="GO" id="GO:0005856">
    <property type="term" value="C:cytoskeleton"/>
    <property type="evidence" value="ECO:0007669"/>
    <property type="project" value="UniProtKB-ARBA"/>
</dbReference>
<feature type="region of interest" description="Disordered" evidence="3">
    <location>
        <begin position="29"/>
        <end position="68"/>
    </location>
</feature>
<protein>
    <recommendedName>
        <fullName evidence="4">DUF4200 domain-containing protein</fullName>
    </recommendedName>
</protein>
<reference evidence="5" key="1">
    <citation type="submission" date="2025-08" db="UniProtKB">
        <authorList>
            <consortium name="Ensembl"/>
        </authorList>
    </citation>
    <scope>IDENTIFICATION</scope>
</reference>
<dbReference type="InterPro" id="IPR025252">
    <property type="entry name" value="DUF4200"/>
</dbReference>
<name>A0A3B5LNK2_9TELE</name>
<keyword evidence="6" id="KW-1185">Reference proteome</keyword>
<dbReference type="GeneTree" id="ENSGT00940000153110"/>
<feature type="coiled-coil region" evidence="2">
    <location>
        <begin position="82"/>
        <end position="164"/>
    </location>
</feature>
<evidence type="ECO:0000256" key="1">
    <source>
        <dbReference type="ARBA" id="ARBA00023054"/>
    </source>
</evidence>
<proteinExistence type="predicted"/>
<dbReference type="Pfam" id="PF13863">
    <property type="entry name" value="DUF4200"/>
    <property type="match status" value="1"/>
</dbReference>
<accession>A0A3B5LNK2</accession>
<feature type="coiled-coil region" evidence="2">
    <location>
        <begin position="273"/>
        <end position="307"/>
    </location>
</feature>
<sequence>MRKFLALPIEEKATHAARALAKLKNELVGELEEEEEENEKKESLKQIRSKAAFPKQTPSTHELKITTAKGGNLSLMTKRSEILKMEKAVAKEERKLKQLEKLIERDNQKFEEFLRENERKSVEARALWVFEREEKSKQEKNAVIKKLTAEMRTIQSELEKYEDALTDYLKYKDFLFRLSPAEWQDEQKSKDSKTKTSSKQNDGQEPTETVCPSPERHTFGVFICSFHLCRPSSIQDKPELYFTDPQQLLDLMSELTEQNLSLIQNSARAGEALAKLRQTEEKIALQIKELNQKLDKEKARGAKLEQMVQLHVSLSSQDQDKMLDALNKKVTEVYSGCVENRITDLSTLQKVAKIESRVFSLLQSLEGMPVERLAVVKKVKESEKRSRMREEKLMEQREKQKERMRRYLERSLADSKKISGKKLMPRCMPAVKKVEVADVDNKPAEDDINDYLFGLDDTE</sequence>
<dbReference type="Ensembl" id="ENSXCOT00000011153.1">
    <property type="protein sequence ID" value="ENSXCOP00000011026.1"/>
    <property type="gene ID" value="ENSXCOG00000008330.1"/>
</dbReference>
<dbReference type="PANTHER" id="PTHR21683">
    <property type="entry name" value="COILED-COIL DOMAIN-CONTAINING PROTEIN 42 LIKE-2-LIKE-RELATED"/>
    <property type="match status" value="1"/>
</dbReference>
<keyword evidence="1 2" id="KW-0175">Coiled coil</keyword>
<evidence type="ECO:0000256" key="2">
    <source>
        <dbReference type="SAM" id="Coils"/>
    </source>
</evidence>
<dbReference type="Proteomes" id="UP000261380">
    <property type="component" value="Unplaced"/>
</dbReference>
<dbReference type="STRING" id="32473.ENSXCOP00000011026"/>
<organism evidence="5 6">
    <name type="scientific">Xiphophorus couchianus</name>
    <name type="common">Monterrey platyfish</name>
    <dbReference type="NCBI Taxonomy" id="32473"/>
    <lineage>
        <taxon>Eukaryota</taxon>
        <taxon>Metazoa</taxon>
        <taxon>Chordata</taxon>
        <taxon>Craniata</taxon>
        <taxon>Vertebrata</taxon>
        <taxon>Euteleostomi</taxon>
        <taxon>Actinopterygii</taxon>
        <taxon>Neopterygii</taxon>
        <taxon>Teleostei</taxon>
        <taxon>Neoteleostei</taxon>
        <taxon>Acanthomorphata</taxon>
        <taxon>Ovalentaria</taxon>
        <taxon>Atherinomorphae</taxon>
        <taxon>Cyprinodontiformes</taxon>
        <taxon>Poeciliidae</taxon>
        <taxon>Poeciliinae</taxon>
        <taxon>Xiphophorus</taxon>
    </lineage>
</organism>
<evidence type="ECO:0000256" key="3">
    <source>
        <dbReference type="SAM" id="MobiDB-lite"/>
    </source>
</evidence>
<evidence type="ECO:0000313" key="6">
    <source>
        <dbReference type="Proteomes" id="UP000261380"/>
    </source>
</evidence>
<dbReference type="InterPro" id="IPR051147">
    <property type="entry name" value="CFAP_domain-containing"/>
</dbReference>
<feature type="region of interest" description="Disordered" evidence="3">
    <location>
        <begin position="186"/>
        <end position="212"/>
    </location>
</feature>
<feature type="domain" description="DUF4200" evidence="4">
    <location>
        <begin position="73"/>
        <end position="180"/>
    </location>
</feature>
<evidence type="ECO:0000313" key="5">
    <source>
        <dbReference type="Ensembl" id="ENSXCOP00000011026.1"/>
    </source>
</evidence>
<reference evidence="5" key="2">
    <citation type="submission" date="2025-09" db="UniProtKB">
        <authorList>
            <consortium name="Ensembl"/>
        </authorList>
    </citation>
    <scope>IDENTIFICATION</scope>
</reference>